<dbReference type="RefSeq" id="WP_264367855.1">
    <property type="nucleotide sequence ID" value="NZ_JAPCIO010000001.1"/>
</dbReference>
<comment type="caution">
    <text evidence="1">The sequence shown here is derived from an EMBL/GenBank/DDBJ whole genome shotgun (WGS) entry which is preliminary data.</text>
</comment>
<sequence length="164" mass="19492">MKKLILLLFVVITLQSCYFAKAKQIKKMKKVYTVENNAIPPRFGVNKDEVLIVILKDNNPYYNGYVKRAVKKNYKGNYLLVKESEFYSNKFSDVDKYRFVFDFSEGRSYSNMTNTGYSSGSYKRFFVKDRLHNKTYQVMEDFNFFVKAMHIYFANLELKRTTTN</sequence>
<evidence type="ECO:0000313" key="2">
    <source>
        <dbReference type="Proteomes" id="UP001165677"/>
    </source>
</evidence>
<dbReference type="Proteomes" id="UP001165677">
    <property type="component" value="Unassembled WGS sequence"/>
</dbReference>
<gene>
    <name evidence="1" type="ORF">OJ995_01710</name>
</gene>
<proteinExistence type="predicted"/>
<dbReference type="EMBL" id="JAPCIO010000001">
    <property type="protein sequence ID" value="MCW1146936.1"/>
    <property type="molecule type" value="Genomic_DNA"/>
</dbReference>
<evidence type="ECO:0008006" key="3">
    <source>
        <dbReference type="Google" id="ProtNLM"/>
    </source>
</evidence>
<accession>A0ABT3EEE4</accession>
<organism evidence="1 2">
    <name type="scientific">Flavobacterium lacisediminis</name>
    <dbReference type="NCBI Taxonomy" id="2989705"/>
    <lineage>
        <taxon>Bacteria</taxon>
        <taxon>Pseudomonadati</taxon>
        <taxon>Bacteroidota</taxon>
        <taxon>Flavobacteriia</taxon>
        <taxon>Flavobacteriales</taxon>
        <taxon>Flavobacteriaceae</taxon>
        <taxon>Flavobacterium</taxon>
    </lineage>
</organism>
<name>A0ABT3EEE4_9FLAO</name>
<evidence type="ECO:0000313" key="1">
    <source>
        <dbReference type="EMBL" id="MCW1146936.1"/>
    </source>
</evidence>
<dbReference type="PROSITE" id="PS51257">
    <property type="entry name" value="PROKAR_LIPOPROTEIN"/>
    <property type="match status" value="1"/>
</dbReference>
<keyword evidence="2" id="KW-1185">Reference proteome</keyword>
<reference evidence="1" key="1">
    <citation type="submission" date="2022-10" db="EMBL/GenBank/DDBJ databases">
        <title>Flavobacterium sp. nov., a bacterium isolated from lake sediment.</title>
        <authorList>
            <person name="Qu J.-H."/>
        </authorList>
    </citation>
    <scope>NUCLEOTIDE SEQUENCE</scope>
    <source>
        <strain evidence="1">TH16-21</strain>
    </source>
</reference>
<protein>
    <recommendedName>
        <fullName evidence="3">Lipoprotein</fullName>
    </recommendedName>
</protein>